<comment type="catalytic activity">
    <reaction evidence="1">
        <text>ATP + protein L-histidine = ADP + protein N-phospho-L-histidine.</text>
        <dbReference type="EC" id="2.7.13.3"/>
    </reaction>
</comment>
<keyword evidence="13" id="KW-1185">Reference proteome</keyword>
<keyword evidence="8 12" id="KW-0418">Kinase</keyword>
<evidence type="ECO:0000313" key="13">
    <source>
        <dbReference type="Proteomes" id="UP000183471"/>
    </source>
</evidence>
<dbReference type="PROSITE" id="PS50109">
    <property type="entry name" value="HIS_KIN"/>
    <property type="match status" value="1"/>
</dbReference>
<keyword evidence="10" id="KW-0812">Transmembrane</keyword>
<dbReference type="GO" id="GO:0016301">
    <property type="term" value="F:kinase activity"/>
    <property type="evidence" value="ECO:0007669"/>
    <property type="project" value="UniProtKB-KW"/>
</dbReference>
<keyword evidence="5" id="KW-0597">Phosphoprotein</keyword>
<keyword evidence="10" id="KW-1133">Transmembrane helix</keyword>
<protein>
    <recommendedName>
        <fullName evidence="3">histidine kinase</fullName>
        <ecNumber evidence="3">2.7.13.3</ecNumber>
    </recommendedName>
</protein>
<accession>A0ABY0TFZ4</accession>
<dbReference type="Proteomes" id="UP000183471">
    <property type="component" value="Unassembled WGS sequence"/>
</dbReference>
<evidence type="ECO:0000256" key="5">
    <source>
        <dbReference type="ARBA" id="ARBA00022553"/>
    </source>
</evidence>
<dbReference type="Pfam" id="PF00512">
    <property type="entry name" value="HisKA"/>
    <property type="match status" value="1"/>
</dbReference>
<evidence type="ECO:0000256" key="9">
    <source>
        <dbReference type="ARBA" id="ARBA00022840"/>
    </source>
</evidence>
<gene>
    <name evidence="12" type="ORF">SAMN05216402_2227</name>
</gene>
<dbReference type="InterPro" id="IPR005467">
    <property type="entry name" value="His_kinase_dom"/>
</dbReference>
<evidence type="ECO:0000256" key="7">
    <source>
        <dbReference type="ARBA" id="ARBA00022741"/>
    </source>
</evidence>
<organism evidence="12 13">
    <name type="scientific">Nitrosospira multiformis</name>
    <dbReference type="NCBI Taxonomy" id="1231"/>
    <lineage>
        <taxon>Bacteria</taxon>
        <taxon>Pseudomonadati</taxon>
        <taxon>Pseudomonadota</taxon>
        <taxon>Betaproteobacteria</taxon>
        <taxon>Nitrosomonadales</taxon>
        <taxon>Nitrosomonadaceae</taxon>
        <taxon>Nitrosospira</taxon>
    </lineage>
</organism>
<dbReference type="InterPro" id="IPR003594">
    <property type="entry name" value="HATPase_dom"/>
</dbReference>
<dbReference type="PANTHER" id="PTHR44936:SF10">
    <property type="entry name" value="SENSOR PROTEIN RSTB"/>
    <property type="match status" value="1"/>
</dbReference>
<feature type="domain" description="Histidine kinase" evidence="11">
    <location>
        <begin position="316"/>
        <end position="519"/>
    </location>
</feature>
<keyword evidence="10" id="KW-0472">Membrane</keyword>
<dbReference type="EMBL" id="FNKY01000001">
    <property type="protein sequence ID" value="SDQ77287.1"/>
    <property type="molecule type" value="Genomic_DNA"/>
</dbReference>
<dbReference type="PROSITE" id="PS51257">
    <property type="entry name" value="PROKAR_LIPOPROTEIN"/>
    <property type="match status" value="1"/>
</dbReference>
<evidence type="ECO:0000259" key="11">
    <source>
        <dbReference type="PROSITE" id="PS50109"/>
    </source>
</evidence>
<comment type="subcellular location">
    <subcellularLocation>
        <location evidence="2">Cell membrane</location>
        <topology evidence="2">Multi-pass membrane protein</topology>
    </subcellularLocation>
</comment>
<name>A0ABY0TFZ4_9PROT</name>
<evidence type="ECO:0000256" key="3">
    <source>
        <dbReference type="ARBA" id="ARBA00012438"/>
    </source>
</evidence>
<dbReference type="Pfam" id="PF02518">
    <property type="entry name" value="HATPase_c"/>
    <property type="match status" value="1"/>
</dbReference>
<evidence type="ECO:0000256" key="10">
    <source>
        <dbReference type="SAM" id="Phobius"/>
    </source>
</evidence>
<sequence length="520" mass="57496">MSATRTTLLLAFLAACTSIHCWYSRTRYITQNKEAVRIALALRWRLLLLWLFMLLVSGALAYLIRDVYQLGSEAQAQKSLEQVSQACDDLQAEYTNSIKPEGEVVDAQLMHALLNLILDKLPGIEGGFWHEAQGFVAYAFPTHAGSEEKKDMPSTERNRIETLARKSIAEGAALKDLIAGSRETVVLTGCPVDYSKTHLVAWTMMRSPMADSKAYDNVNRGLGLLFAFVIISGIWLSLGFFGWSKRFNLIERELAGGPDNAPRKMAATGDVELDRVVAAFNQFRAQLDAERARTIELGTLLERSERFTALGRMAAAVAHEVRNPIAAMQLKAENALARPEDQRTALEFILREIGRLDETVKELLKKTEPVSIHSRQVHIADWLMERVDAFTERSAAAEIDLRTRIDIASWSFDPRSLGRALDNLIANALQHTPRGGVVTVTASKNAFNAAMVLQVCDTGPGVAADMEPRLFEPFVSGRPDGIGLGLALAREIAVAHGGEARYFQQSSGTCFELEIPWHVS</sequence>
<dbReference type="InterPro" id="IPR036097">
    <property type="entry name" value="HisK_dim/P_sf"/>
</dbReference>
<keyword evidence="9" id="KW-0067">ATP-binding</keyword>
<dbReference type="InterPro" id="IPR003661">
    <property type="entry name" value="HisK_dim/P_dom"/>
</dbReference>
<keyword evidence="7" id="KW-0547">Nucleotide-binding</keyword>
<dbReference type="InterPro" id="IPR036890">
    <property type="entry name" value="HATPase_C_sf"/>
</dbReference>
<dbReference type="SMART" id="SM00388">
    <property type="entry name" value="HisKA"/>
    <property type="match status" value="1"/>
</dbReference>
<dbReference type="EC" id="2.7.13.3" evidence="3"/>
<feature type="transmembrane region" description="Helical" evidence="10">
    <location>
        <begin position="222"/>
        <end position="243"/>
    </location>
</feature>
<evidence type="ECO:0000256" key="2">
    <source>
        <dbReference type="ARBA" id="ARBA00004651"/>
    </source>
</evidence>
<dbReference type="PRINTS" id="PR00344">
    <property type="entry name" value="BCTRLSENSOR"/>
</dbReference>
<dbReference type="Gene3D" id="1.10.287.130">
    <property type="match status" value="1"/>
</dbReference>
<dbReference type="CDD" id="cd00082">
    <property type="entry name" value="HisKA"/>
    <property type="match status" value="1"/>
</dbReference>
<keyword evidence="6" id="KW-0808">Transferase</keyword>
<comment type="caution">
    <text evidence="12">The sequence shown here is derived from an EMBL/GenBank/DDBJ whole genome shotgun (WGS) entry which is preliminary data.</text>
</comment>
<reference evidence="12 13" key="1">
    <citation type="submission" date="2016-10" db="EMBL/GenBank/DDBJ databases">
        <authorList>
            <person name="Varghese N."/>
            <person name="Submissions S."/>
        </authorList>
    </citation>
    <scope>NUCLEOTIDE SEQUENCE [LARGE SCALE GENOMIC DNA]</scope>
    <source>
        <strain evidence="12 13">Nl1</strain>
    </source>
</reference>
<keyword evidence="4" id="KW-1003">Cell membrane</keyword>
<dbReference type="SMART" id="SM00387">
    <property type="entry name" value="HATPase_c"/>
    <property type="match status" value="1"/>
</dbReference>
<feature type="transmembrane region" description="Helical" evidence="10">
    <location>
        <begin position="45"/>
        <end position="64"/>
    </location>
</feature>
<dbReference type="Gene3D" id="3.30.565.10">
    <property type="entry name" value="Histidine kinase-like ATPase, C-terminal domain"/>
    <property type="match status" value="1"/>
</dbReference>
<dbReference type="InterPro" id="IPR050980">
    <property type="entry name" value="2C_sensor_his_kinase"/>
</dbReference>
<evidence type="ECO:0000313" key="12">
    <source>
        <dbReference type="EMBL" id="SDQ77287.1"/>
    </source>
</evidence>
<evidence type="ECO:0000256" key="8">
    <source>
        <dbReference type="ARBA" id="ARBA00022777"/>
    </source>
</evidence>
<dbReference type="CDD" id="cd00075">
    <property type="entry name" value="HATPase"/>
    <property type="match status" value="1"/>
</dbReference>
<dbReference type="SUPFAM" id="SSF55874">
    <property type="entry name" value="ATPase domain of HSP90 chaperone/DNA topoisomerase II/histidine kinase"/>
    <property type="match status" value="1"/>
</dbReference>
<dbReference type="InterPro" id="IPR004358">
    <property type="entry name" value="Sig_transdc_His_kin-like_C"/>
</dbReference>
<dbReference type="SUPFAM" id="SSF47384">
    <property type="entry name" value="Homodimeric domain of signal transducing histidine kinase"/>
    <property type="match status" value="1"/>
</dbReference>
<evidence type="ECO:0000256" key="6">
    <source>
        <dbReference type="ARBA" id="ARBA00022679"/>
    </source>
</evidence>
<evidence type="ECO:0000256" key="4">
    <source>
        <dbReference type="ARBA" id="ARBA00022475"/>
    </source>
</evidence>
<evidence type="ECO:0000256" key="1">
    <source>
        <dbReference type="ARBA" id="ARBA00000085"/>
    </source>
</evidence>
<proteinExistence type="predicted"/>
<dbReference type="PANTHER" id="PTHR44936">
    <property type="entry name" value="SENSOR PROTEIN CREC"/>
    <property type="match status" value="1"/>
</dbReference>